<keyword evidence="4 7" id="KW-0812">Transmembrane</keyword>
<evidence type="ECO:0000313" key="10">
    <source>
        <dbReference type="Proteomes" id="UP001501319"/>
    </source>
</evidence>
<evidence type="ECO:0000256" key="1">
    <source>
        <dbReference type="ARBA" id="ARBA00004651"/>
    </source>
</evidence>
<feature type="transmembrane region" description="Helical" evidence="7">
    <location>
        <begin position="242"/>
        <end position="263"/>
    </location>
</feature>
<feature type="transmembrane region" description="Helical" evidence="7">
    <location>
        <begin position="197"/>
        <end position="217"/>
    </location>
</feature>
<keyword evidence="5 7" id="KW-1133">Transmembrane helix</keyword>
<keyword evidence="10" id="KW-1185">Reference proteome</keyword>
<evidence type="ECO:0000256" key="2">
    <source>
        <dbReference type="ARBA" id="ARBA00022448"/>
    </source>
</evidence>
<dbReference type="Pfam" id="PF00528">
    <property type="entry name" value="BPD_transp_1"/>
    <property type="match status" value="1"/>
</dbReference>
<dbReference type="InterPro" id="IPR000515">
    <property type="entry name" value="MetI-like"/>
</dbReference>
<feature type="transmembrane region" description="Helical" evidence="7">
    <location>
        <begin position="71"/>
        <end position="95"/>
    </location>
</feature>
<evidence type="ECO:0000256" key="6">
    <source>
        <dbReference type="ARBA" id="ARBA00023136"/>
    </source>
</evidence>
<comment type="subcellular location">
    <subcellularLocation>
        <location evidence="1 7">Cell membrane</location>
        <topology evidence="1 7">Multi-pass membrane protein</topology>
    </subcellularLocation>
</comment>
<evidence type="ECO:0000256" key="4">
    <source>
        <dbReference type="ARBA" id="ARBA00022692"/>
    </source>
</evidence>
<dbReference type="Proteomes" id="UP001501319">
    <property type="component" value="Unassembled WGS sequence"/>
</dbReference>
<organism evidence="9 10">
    <name type="scientific">Kribbella alba</name>
    <dbReference type="NCBI Taxonomy" id="190197"/>
    <lineage>
        <taxon>Bacteria</taxon>
        <taxon>Bacillati</taxon>
        <taxon>Actinomycetota</taxon>
        <taxon>Actinomycetes</taxon>
        <taxon>Propionibacteriales</taxon>
        <taxon>Kribbellaceae</taxon>
        <taxon>Kribbella</taxon>
    </lineage>
</organism>
<dbReference type="Gene3D" id="1.10.3720.10">
    <property type="entry name" value="MetI-like"/>
    <property type="match status" value="1"/>
</dbReference>
<proteinExistence type="inferred from homology"/>
<dbReference type="InterPro" id="IPR035906">
    <property type="entry name" value="MetI-like_sf"/>
</dbReference>
<evidence type="ECO:0000256" key="5">
    <source>
        <dbReference type="ARBA" id="ARBA00022989"/>
    </source>
</evidence>
<sequence>MKQAFSVPGRVLILICLFVGSVAALFPLVWLLSTSLKKSSDVFAVPPQLIPTDPTLANFGYVWTAGGVQQYFLNSVIIAAGTVIINVGCATLAGYAFSRLHFPGRGALFVAVVATMVIPFPSIMISLFGITKTVGLYGSLFGVMIPLAAVNLWLSVYIMKNAFAALPLELQEAAFIDGASDGRVFLNVMLPLVKAPMATAAILVFTVSWSDFLWPLVVLRDPSSFPISIGLQYFMSMLTGNWHNITAIAILASVPTVAVFLLLQRYFFGGTLTGATKG</sequence>
<evidence type="ECO:0000256" key="7">
    <source>
        <dbReference type="RuleBase" id="RU363032"/>
    </source>
</evidence>
<dbReference type="CDD" id="cd06261">
    <property type="entry name" value="TM_PBP2"/>
    <property type="match status" value="1"/>
</dbReference>
<dbReference type="SUPFAM" id="SSF161098">
    <property type="entry name" value="MetI-like"/>
    <property type="match status" value="1"/>
</dbReference>
<protein>
    <submittedName>
        <fullName evidence="9">Carbohydrate ABC transporter permease</fullName>
    </submittedName>
</protein>
<dbReference type="EMBL" id="BAAANE010000003">
    <property type="protein sequence ID" value="GAA1626535.1"/>
    <property type="molecule type" value="Genomic_DNA"/>
</dbReference>
<feature type="transmembrane region" description="Helical" evidence="7">
    <location>
        <begin position="12"/>
        <end position="32"/>
    </location>
</feature>
<keyword evidence="6 7" id="KW-0472">Membrane</keyword>
<comment type="similarity">
    <text evidence="7">Belongs to the binding-protein-dependent transport system permease family.</text>
</comment>
<name>A0ABN2F2A8_9ACTN</name>
<evidence type="ECO:0000259" key="8">
    <source>
        <dbReference type="PROSITE" id="PS50928"/>
    </source>
</evidence>
<dbReference type="RefSeq" id="WP_344109846.1">
    <property type="nucleotide sequence ID" value="NZ_BAAANE010000003.1"/>
</dbReference>
<evidence type="ECO:0000256" key="3">
    <source>
        <dbReference type="ARBA" id="ARBA00022475"/>
    </source>
</evidence>
<dbReference type="PROSITE" id="PS50928">
    <property type="entry name" value="ABC_TM1"/>
    <property type="match status" value="1"/>
</dbReference>
<feature type="domain" description="ABC transmembrane type-1" evidence="8">
    <location>
        <begin position="72"/>
        <end position="263"/>
    </location>
</feature>
<comment type="caution">
    <text evidence="9">The sequence shown here is derived from an EMBL/GenBank/DDBJ whole genome shotgun (WGS) entry which is preliminary data.</text>
</comment>
<keyword evidence="2 7" id="KW-0813">Transport</keyword>
<dbReference type="PANTHER" id="PTHR43744:SF3">
    <property type="entry name" value="LACTOSE TRANSPORT SYSTEM PERMEASE PROTEIN LACG"/>
    <property type="match status" value="1"/>
</dbReference>
<accession>A0ABN2F2A8</accession>
<reference evidence="9 10" key="1">
    <citation type="journal article" date="2019" name="Int. J. Syst. Evol. Microbiol.">
        <title>The Global Catalogue of Microorganisms (GCM) 10K type strain sequencing project: providing services to taxonomists for standard genome sequencing and annotation.</title>
        <authorList>
            <consortium name="The Broad Institute Genomics Platform"/>
            <consortium name="The Broad Institute Genome Sequencing Center for Infectious Disease"/>
            <person name="Wu L."/>
            <person name="Ma J."/>
        </authorList>
    </citation>
    <scope>NUCLEOTIDE SEQUENCE [LARGE SCALE GENOMIC DNA]</scope>
    <source>
        <strain evidence="9 10">JCM 14306</strain>
    </source>
</reference>
<gene>
    <name evidence="9" type="ORF">GCM10009744_13050</name>
</gene>
<evidence type="ECO:0000313" key="9">
    <source>
        <dbReference type="EMBL" id="GAA1626535.1"/>
    </source>
</evidence>
<keyword evidence="3" id="KW-1003">Cell membrane</keyword>
<dbReference type="PANTHER" id="PTHR43744">
    <property type="entry name" value="ABC TRANSPORTER PERMEASE PROTEIN MG189-RELATED-RELATED"/>
    <property type="match status" value="1"/>
</dbReference>
<feature type="transmembrane region" description="Helical" evidence="7">
    <location>
        <begin position="107"/>
        <end position="130"/>
    </location>
</feature>
<feature type="transmembrane region" description="Helical" evidence="7">
    <location>
        <begin position="136"/>
        <end position="158"/>
    </location>
</feature>